<evidence type="ECO:0000256" key="6">
    <source>
        <dbReference type="ARBA" id="ARBA00022490"/>
    </source>
</evidence>
<keyword evidence="7" id="KW-1005">Bacterial flagellum biogenesis</keyword>
<dbReference type="GO" id="GO:0044781">
    <property type="term" value="P:bacterial-type flagellum organization"/>
    <property type="evidence" value="ECO:0007669"/>
    <property type="project" value="UniProtKB-KW"/>
</dbReference>
<dbReference type="NCBIfam" id="NF004270">
    <property type="entry name" value="PRK05687.2-1"/>
    <property type="match status" value="1"/>
</dbReference>
<dbReference type="RefSeq" id="WP_121837035.1">
    <property type="nucleotide sequence ID" value="NZ_ML014753.1"/>
</dbReference>
<evidence type="ECO:0000256" key="5">
    <source>
        <dbReference type="ARBA" id="ARBA00022448"/>
    </source>
</evidence>
<evidence type="ECO:0000256" key="2">
    <source>
        <dbReference type="ARBA" id="ARBA00004496"/>
    </source>
</evidence>
<comment type="similarity">
    <text evidence="3">Belongs to the FliH family.</text>
</comment>
<evidence type="ECO:0000256" key="3">
    <source>
        <dbReference type="ARBA" id="ARBA00006602"/>
    </source>
</evidence>
<evidence type="ECO:0000313" key="13">
    <source>
        <dbReference type="Proteomes" id="UP000281474"/>
    </source>
</evidence>
<keyword evidence="12" id="KW-0282">Flagellum</keyword>
<organism evidence="12 13">
    <name type="scientific">Parashewanella curva</name>
    <dbReference type="NCBI Taxonomy" id="2338552"/>
    <lineage>
        <taxon>Bacteria</taxon>
        <taxon>Pseudomonadati</taxon>
        <taxon>Pseudomonadota</taxon>
        <taxon>Gammaproteobacteria</taxon>
        <taxon>Alteromonadales</taxon>
        <taxon>Shewanellaceae</taxon>
        <taxon>Parashewanella</taxon>
    </lineage>
</organism>
<evidence type="ECO:0000259" key="11">
    <source>
        <dbReference type="Pfam" id="PF02108"/>
    </source>
</evidence>
<comment type="subcellular location">
    <subcellularLocation>
        <location evidence="2">Cytoplasm</location>
    </subcellularLocation>
</comment>
<comment type="caution">
    <text evidence="12">The sequence shown here is derived from an EMBL/GenBank/DDBJ whole genome shotgun (WGS) entry which is preliminary data.</text>
</comment>
<dbReference type="InterPro" id="IPR018035">
    <property type="entry name" value="Flagellar_FliH/T3SS_HrpE"/>
</dbReference>
<gene>
    <name evidence="12" type="primary">fliH</name>
    <name evidence="12" type="ORF">D5018_00515</name>
</gene>
<reference evidence="12 13" key="1">
    <citation type="submission" date="2018-09" db="EMBL/GenBank/DDBJ databases">
        <title>Phylogeny of the Shewanellaceae, and recommendation for two new genera, Pseudoshewanella and Parashewanella.</title>
        <authorList>
            <person name="Wang G."/>
        </authorList>
    </citation>
    <scope>NUCLEOTIDE SEQUENCE [LARGE SCALE GENOMIC DNA]</scope>
    <source>
        <strain evidence="12 13">C51</strain>
    </source>
</reference>
<evidence type="ECO:0000256" key="1">
    <source>
        <dbReference type="ARBA" id="ARBA00003041"/>
    </source>
</evidence>
<dbReference type="GO" id="GO:0005829">
    <property type="term" value="C:cytosol"/>
    <property type="evidence" value="ECO:0007669"/>
    <property type="project" value="TreeGrafter"/>
</dbReference>
<feature type="compositionally biased region" description="Low complexity" evidence="10">
    <location>
        <begin position="278"/>
        <end position="290"/>
    </location>
</feature>
<dbReference type="Pfam" id="PF02108">
    <property type="entry name" value="FliH"/>
    <property type="match status" value="1"/>
</dbReference>
<dbReference type="GO" id="GO:0003774">
    <property type="term" value="F:cytoskeletal motor activity"/>
    <property type="evidence" value="ECO:0007669"/>
    <property type="project" value="InterPro"/>
</dbReference>
<keyword evidence="8" id="KW-0653">Protein transport</keyword>
<comment type="function">
    <text evidence="1">Needed for flagellar regrowth and assembly.</text>
</comment>
<evidence type="ECO:0000256" key="8">
    <source>
        <dbReference type="ARBA" id="ARBA00022927"/>
    </source>
</evidence>
<protein>
    <recommendedName>
        <fullName evidence="4">Flagellar assembly protein FliH</fullName>
    </recommendedName>
</protein>
<dbReference type="OrthoDB" id="8480773at2"/>
<dbReference type="AlphaFoldDB" id="A0A3L8Q1U9"/>
<keyword evidence="13" id="KW-1185">Reference proteome</keyword>
<dbReference type="Proteomes" id="UP000281474">
    <property type="component" value="Unassembled WGS sequence"/>
</dbReference>
<feature type="domain" description="Flagellar assembly protein FliH/Type III secretion system HrpE" evidence="11">
    <location>
        <begin position="114"/>
        <end position="239"/>
    </location>
</feature>
<sequence length="290" mass="32382">MSSSNLDAVAEEFKHWQIPDVSEESSEKQNLFGRTQAQSLPQIEEESFTPPTLAEIEALQQQAEQEAREQGFQQGFNQGLEKGKLEGLEKGHEEGFAQGKEQGLEQGLAEAKEILLRLEQLVQQLEQPLSVVDTQIEASLVMLSSSLAKAIVATEIQTNPQHIHNVLRQGIESLPLKNQPVNVRLNPQDVELVEQAYSATMLEKKQWQFEADPSLSVGDCFIESQKSAVDLTVKNRTETVLVALTEQQYQLEKQLQQALLEQTQKAVAIPTQEVPTPNESSENQETQEQA</sequence>
<accession>A0A3L8Q1U9</accession>
<dbReference type="GO" id="GO:0009288">
    <property type="term" value="C:bacterial-type flagellum"/>
    <property type="evidence" value="ECO:0007669"/>
    <property type="project" value="InterPro"/>
</dbReference>
<dbReference type="PANTHER" id="PTHR34982:SF1">
    <property type="entry name" value="FLAGELLAR ASSEMBLY PROTEIN FLIH"/>
    <property type="match status" value="1"/>
</dbReference>
<feature type="region of interest" description="Disordered" evidence="10">
    <location>
        <begin position="268"/>
        <end position="290"/>
    </location>
</feature>
<feature type="region of interest" description="Disordered" evidence="10">
    <location>
        <begin position="1"/>
        <end position="71"/>
    </location>
</feature>
<dbReference type="NCBIfam" id="NF004267">
    <property type="entry name" value="PRK05687.1-3"/>
    <property type="match status" value="1"/>
</dbReference>
<keyword evidence="12" id="KW-0969">Cilium</keyword>
<name>A0A3L8Q1U9_9GAMM</name>
<evidence type="ECO:0000256" key="9">
    <source>
        <dbReference type="ARBA" id="ARBA00023225"/>
    </source>
</evidence>
<dbReference type="GO" id="GO:0015031">
    <property type="term" value="P:protein transport"/>
    <property type="evidence" value="ECO:0007669"/>
    <property type="project" value="UniProtKB-KW"/>
</dbReference>
<dbReference type="EMBL" id="QZEI01000001">
    <property type="protein sequence ID" value="RLV61636.1"/>
    <property type="molecule type" value="Genomic_DNA"/>
</dbReference>
<dbReference type="InterPro" id="IPR000563">
    <property type="entry name" value="Flag_FliH"/>
</dbReference>
<feature type="compositionally biased region" description="Low complexity" evidence="10">
    <location>
        <begin position="54"/>
        <end position="71"/>
    </location>
</feature>
<dbReference type="InterPro" id="IPR051472">
    <property type="entry name" value="T3SS_Stator/FliH"/>
</dbReference>
<evidence type="ECO:0000256" key="10">
    <source>
        <dbReference type="SAM" id="MobiDB-lite"/>
    </source>
</evidence>
<proteinExistence type="inferred from homology"/>
<keyword evidence="5" id="KW-0813">Transport</keyword>
<keyword evidence="12" id="KW-0966">Cell projection</keyword>
<feature type="compositionally biased region" description="Polar residues" evidence="10">
    <location>
        <begin position="28"/>
        <end position="41"/>
    </location>
</feature>
<evidence type="ECO:0000313" key="12">
    <source>
        <dbReference type="EMBL" id="RLV61636.1"/>
    </source>
</evidence>
<evidence type="ECO:0000256" key="7">
    <source>
        <dbReference type="ARBA" id="ARBA00022795"/>
    </source>
</evidence>
<dbReference type="PRINTS" id="PR01003">
    <property type="entry name" value="FLGFLIH"/>
</dbReference>
<dbReference type="PANTHER" id="PTHR34982">
    <property type="entry name" value="YOP PROTEINS TRANSLOCATION PROTEIN L"/>
    <property type="match status" value="1"/>
</dbReference>
<dbReference type="GO" id="GO:0071973">
    <property type="term" value="P:bacterial-type flagellum-dependent cell motility"/>
    <property type="evidence" value="ECO:0007669"/>
    <property type="project" value="InterPro"/>
</dbReference>
<keyword evidence="6" id="KW-0963">Cytoplasm</keyword>
<evidence type="ECO:0000256" key="4">
    <source>
        <dbReference type="ARBA" id="ARBA00016507"/>
    </source>
</evidence>
<keyword evidence="9" id="KW-1006">Bacterial flagellum protein export</keyword>